<evidence type="ECO:0000256" key="1">
    <source>
        <dbReference type="ARBA" id="ARBA00012480"/>
    </source>
</evidence>
<dbReference type="InterPro" id="IPR001031">
    <property type="entry name" value="Thioesterase"/>
</dbReference>
<evidence type="ECO:0000313" key="3">
    <source>
        <dbReference type="EMBL" id="KAF0706565.1"/>
    </source>
</evidence>
<dbReference type="Gene3D" id="3.40.50.1820">
    <property type="entry name" value="alpha/beta hydrolase"/>
    <property type="match status" value="1"/>
</dbReference>
<dbReference type="Pfam" id="PF00975">
    <property type="entry name" value="Thioesterase"/>
    <property type="match status" value="1"/>
</dbReference>
<dbReference type="InterPro" id="IPR029058">
    <property type="entry name" value="AB_hydrolase_fold"/>
</dbReference>
<evidence type="ECO:0000313" key="4">
    <source>
        <dbReference type="Proteomes" id="UP000478052"/>
    </source>
</evidence>
<dbReference type="EMBL" id="VUJU01012868">
    <property type="protein sequence ID" value="KAF0706565.1"/>
    <property type="molecule type" value="Genomic_DNA"/>
</dbReference>
<reference evidence="3 4" key="1">
    <citation type="submission" date="2019-08" db="EMBL/GenBank/DDBJ databases">
        <title>Whole genome of Aphis craccivora.</title>
        <authorList>
            <person name="Voronova N.V."/>
            <person name="Shulinski R.S."/>
            <person name="Bandarenka Y.V."/>
            <person name="Zhorov D.G."/>
            <person name="Warner D."/>
        </authorList>
    </citation>
    <scope>NUCLEOTIDE SEQUENCE [LARGE SCALE GENOMIC DNA]</scope>
    <source>
        <strain evidence="3">180601</strain>
        <tissue evidence="3">Whole Body</tissue>
    </source>
</reference>
<protein>
    <recommendedName>
        <fullName evidence="1">oleoyl-[acyl-carrier-protein] hydrolase</fullName>
        <ecNumber evidence="1">3.1.2.14</ecNumber>
    </recommendedName>
</protein>
<feature type="non-terminal residue" evidence="3">
    <location>
        <position position="1"/>
    </location>
</feature>
<dbReference type="AlphaFoldDB" id="A0A6G0VRD9"/>
<organism evidence="3 4">
    <name type="scientific">Aphis craccivora</name>
    <name type="common">Cowpea aphid</name>
    <dbReference type="NCBI Taxonomy" id="307492"/>
    <lineage>
        <taxon>Eukaryota</taxon>
        <taxon>Metazoa</taxon>
        <taxon>Ecdysozoa</taxon>
        <taxon>Arthropoda</taxon>
        <taxon>Hexapoda</taxon>
        <taxon>Insecta</taxon>
        <taxon>Pterygota</taxon>
        <taxon>Neoptera</taxon>
        <taxon>Paraneoptera</taxon>
        <taxon>Hemiptera</taxon>
        <taxon>Sternorrhyncha</taxon>
        <taxon>Aphidomorpha</taxon>
        <taxon>Aphidoidea</taxon>
        <taxon>Aphididae</taxon>
        <taxon>Aphidini</taxon>
        <taxon>Aphis</taxon>
        <taxon>Aphis</taxon>
    </lineage>
</organism>
<feature type="domain" description="Thioesterase" evidence="2">
    <location>
        <begin position="59"/>
        <end position="305"/>
    </location>
</feature>
<dbReference type="OrthoDB" id="6619015at2759"/>
<gene>
    <name evidence="3" type="ORF">FWK35_00034772</name>
</gene>
<dbReference type="SUPFAM" id="SSF53474">
    <property type="entry name" value="alpha/beta-Hydrolases"/>
    <property type="match status" value="1"/>
</dbReference>
<sequence>KEKKADVESKSIIQVPDVRLSYLIRAVGEESSAYNSVMRISSLCENGSVVEQPTTKLPTLFIIPGLEGISSMMEPLSKNLDMQVLCLQYDMVGTSTTIEEMAASHYTLIEQRLSADQEFSIVGYSFGGLIAIEVLKLMEKNNRSGKLWLIDSAPQFLKMTTEFLIRGDNSPDQEIQVQLILRFLDLVWPHNKIDFINELYQVNTWEERLNYFFDEVPVDVVHNQNYQKQLLNSAYIKLKAILSYDGKPNGSLKTRALLIRPTEHVIPISEDYGLSEYFESAVTVHFVEGNHYSILENRKVAELISQSSSPKVL</sequence>
<dbReference type="Proteomes" id="UP000478052">
    <property type="component" value="Unassembled WGS sequence"/>
</dbReference>
<dbReference type="EC" id="3.1.2.14" evidence="1"/>
<evidence type="ECO:0000259" key="2">
    <source>
        <dbReference type="Pfam" id="PF00975"/>
    </source>
</evidence>
<proteinExistence type="predicted"/>
<name>A0A6G0VRD9_APHCR</name>
<dbReference type="GO" id="GO:0016297">
    <property type="term" value="F:fatty acyl-[ACP] hydrolase activity"/>
    <property type="evidence" value="ECO:0007669"/>
    <property type="project" value="UniProtKB-EC"/>
</dbReference>
<accession>A0A6G0VRD9</accession>
<keyword evidence="4" id="KW-1185">Reference proteome</keyword>
<comment type="caution">
    <text evidence="3">The sequence shown here is derived from an EMBL/GenBank/DDBJ whole genome shotgun (WGS) entry which is preliminary data.</text>
</comment>